<keyword evidence="2" id="KW-1185">Reference proteome</keyword>
<dbReference type="Proteomes" id="UP000472335">
    <property type="component" value="Unassembled WGS sequence"/>
</dbReference>
<name>A0A6G4V0T3_9ACTN</name>
<protein>
    <submittedName>
        <fullName evidence="1">Uncharacterized protein</fullName>
    </submittedName>
</protein>
<evidence type="ECO:0000313" key="2">
    <source>
        <dbReference type="Proteomes" id="UP000472335"/>
    </source>
</evidence>
<gene>
    <name evidence="1" type="ORF">G5C60_07295</name>
</gene>
<dbReference type="AlphaFoldDB" id="A0A6G4V0T3"/>
<reference evidence="1 2" key="1">
    <citation type="submission" date="2020-02" db="EMBL/GenBank/DDBJ databases">
        <title>Whole-genome analyses of novel actinobacteria.</title>
        <authorList>
            <person name="Sahin N."/>
            <person name="Gencbay T."/>
        </authorList>
    </citation>
    <scope>NUCLEOTIDE SEQUENCE [LARGE SCALE GENOMIC DNA]</scope>
    <source>
        <strain evidence="1 2">HC44</strain>
    </source>
</reference>
<comment type="caution">
    <text evidence="1">The sequence shown here is derived from an EMBL/GenBank/DDBJ whole genome shotgun (WGS) entry which is preliminary data.</text>
</comment>
<accession>A0A6G4V0T3</accession>
<proteinExistence type="predicted"/>
<evidence type="ECO:0000313" key="1">
    <source>
        <dbReference type="EMBL" id="NGO07464.1"/>
    </source>
</evidence>
<dbReference type="RefSeq" id="WP_165255874.1">
    <property type="nucleotide sequence ID" value="NZ_JAAKZY010000015.1"/>
</dbReference>
<dbReference type="EMBL" id="JAAKZY010000015">
    <property type="protein sequence ID" value="NGO07464.1"/>
    <property type="molecule type" value="Genomic_DNA"/>
</dbReference>
<organism evidence="1 2">
    <name type="scientific">Streptomyces scabichelini</name>
    <dbReference type="NCBI Taxonomy" id="2711217"/>
    <lineage>
        <taxon>Bacteria</taxon>
        <taxon>Bacillati</taxon>
        <taxon>Actinomycetota</taxon>
        <taxon>Actinomycetes</taxon>
        <taxon>Kitasatosporales</taxon>
        <taxon>Streptomycetaceae</taxon>
        <taxon>Streptomyces</taxon>
    </lineage>
</organism>
<sequence>MRRMRIEKPRRSVRVRAYADEERYGDGVLSGLDPRDLDVVRAKRLQSARHGGTPRP</sequence>